<feature type="compositionally biased region" description="Basic and acidic residues" evidence="2">
    <location>
        <begin position="500"/>
        <end position="511"/>
    </location>
</feature>
<feature type="compositionally biased region" description="Low complexity" evidence="2">
    <location>
        <begin position="153"/>
        <end position="165"/>
    </location>
</feature>
<feature type="compositionally biased region" description="Polar residues" evidence="2">
    <location>
        <begin position="424"/>
        <end position="446"/>
    </location>
</feature>
<feature type="compositionally biased region" description="Basic and acidic residues" evidence="2">
    <location>
        <begin position="789"/>
        <end position="810"/>
    </location>
</feature>
<accession>A0ABQ9DZ65</accession>
<feature type="compositionally biased region" description="Polar residues" evidence="2">
    <location>
        <begin position="143"/>
        <end position="152"/>
    </location>
</feature>
<feature type="coiled-coil region" evidence="1">
    <location>
        <begin position="24"/>
        <end position="51"/>
    </location>
</feature>
<evidence type="ECO:0000256" key="2">
    <source>
        <dbReference type="SAM" id="MobiDB-lite"/>
    </source>
</evidence>
<feature type="region of interest" description="Disordered" evidence="2">
    <location>
        <begin position="605"/>
        <end position="714"/>
    </location>
</feature>
<feature type="compositionally biased region" description="Acidic residues" evidence="2">
    <location>
        <begin position="490"/>
        <end position="499"/>
    </location>
</feature>
<evidence type="ECO:0000313" key="4">
    <source>
        <dbReference type="Proteomes" id="UP001217089"/>
    </source>
</evidence>
<feature type="compositionally biased region" description="Polar residues" evidence="2">
    <location>
        <begin position="166"/>
        <end position="181"/>
    </location>
</feature>
<evidence type="ECO:0000256" key="1">
    <source>
        <dbReference type="SAM" id="Coils"/>
    </source>
</evidence>
<feature type="compositionally biased region" description="Polar residues" evidence="2">
    <location>
        <begin position="318"/>
        <end position="329"/>
    </location>
</feature>
<feature type="compositionally biased region" description="Basic and acidic residues" evidence="2">
    <location>
        <begin position="773"/>
        <end position="782"/>
    </location>
</feature>
<feature type="compositionally biased region" description="Polar residues" evidence="2">
    <location>
        <begin position="650"/>
        <end position="668"/>
    </location>
</feature>
<feature type="compositionally biased region" description="Low complexity" evidence="2">
    <location>
        <begin position="249"/>
        <end position="262"/>
    </location>
</feature>
<dbReference type="Pfam" id="PF05110">
    <property type="entry name" value="AF-4"/>
    <property type="match status" value="1"/>
</dbReference>
<feature type="compositionally biased region" description="Basic and acidic residues" evidence="2">
    <location>
        <begin position="265"/>
        <end position="280"/>
    </location>
</feature>
<feature type="region of interest" description="Disordered" evidence="2">
    <location>
        <begin position="98"/>
        <end position="334"/>
    </location>
</feature>
<keyword evidence="1" id="KW-0175">Coiled coil</keyword>
<feature type="region of interest" description="Disordered" evidence="2">
    <location>
        <begin position="726"/>
        <end position="846"/>
    </location>
</feature>
<dbReference type="Proteomes" id="UP001217089">
    <property type="component" value="Unassembled WGS sequence"/>
</dbReference>
<comment type="caution">
    <text evidence="3">The sequence shown here is derived from an EMBL/GenBank/DDBJ whole genome shotgun (WGS) entry which is preliminary data.</text>
</comment>
<name>A0ABQ9DZ65_TEGGR</name>
<dbReference type="EMBL" id="JARBDR010000923">
    <property type="protein sequence ID" value="KAJ8298518.1"/>
    <property type="molecule type" value="Genomic_DNA"/>
</dbReference>
<keyword evidence="4" id="KW-1185">Reference proteome</keyword>
<protein>
    <submittedName>
        <fullName evidence="3">Uncharacterized protein</fullName>
    </submittedName>
</protein>
<feature type="compositionally biased region" description="Basic and acidic residues" evidence="2">
    <location>
        <begin position="388"/>
        <end position="402"/>
    </location>
</feature>
<evidence type="ECO:0000313" key="3">
    <source>
        <dbReference type="EMBL" id="KAJ8298518.1"/>
    </source>
</evidence>
<organism evidence="3 4">
    <name type="scientific">Tegillarca granosa</name>
    <name type="common">Malaysian cockle</name>
    <name type="synonym">Anadara granosa</name>
    <dbReference type="NCBI Taxonomy" id="220873"/>
    <lineage>
        <taxon>Eukaryota</taxon>
        <taxon>Metazoa</taxon>
        <taxon>Spiralia</taxon>
        <taxon>Lophotrochozoa</taxon>
        <taxon>Mollusca</taxon>
        <taxon>Bivalvia</taxon>
        <taxon>Autobranchia</taxon>
        <taxon>Pteriomorphia</taxon>
        <taxon>Arcoida</taxon>
        <taxon>Arcoidea</taxon>
        <taxon>Arcidae</taxon>
        <taxon>Tegillarca</taxon>
    </lineage>
</organism>
<feature type="compositionally biased region" description="Pro residues" evidence="2">
    <location>
        <begin position="512"/>
        <end position="524"/>
    </location>
</feature>
<feature type="region of interest" description="Disordered" evidence="2">
    <location>
        <begin position="386"/>
        <end position="550"/>
    </location>
</feature>
<proteinExistence type="predicted"/>
<sequence>MSFCLRPVNSLRLKMSGRSSYDQTDSVEIQRAKAQREREQQIRQFKEEAETCPIQQTGLLHHHLFPAPRKLADGDPTARRILGEHDAIRKNYDSFIGIQGDQPQTPVPRKSHSLGFAFPKISPENNRKSVNGIIKSVPPVDQKYTSSSATGRNTSASNSNRQSSSKYEPSSANNSDRTSTNQKREKDKRRSSKERGVVGGSASEKSSHKTNNDHRHDNRSPAIGISNNQHHHDETRSRSRSPYGGSAGVTSQKSSKSHQSVHNVPDAKSHSKPPHKEEISPTKSVFHSPPNGAVIPDGALEQLKKKIPKLQLPQKNKTTLTSGLSSESNPDVDDILKEMTGTSYIQPHNPIHTPVKDHKKFPFPAVAPIESHHLKNVFSLESELMGEAQDKSPVKTEVKEPDITNGKMDIDSDNETEEIPPNAKSPQNRSVTTTSLEKGSVTTTSLEKGGGVPKSGRGRPTAPVKENSNLKSMSSDESSGSDSEYSSGESESEDNSTDDEEKKKKEVEIPKPKTPPPLISPPPSNEKKSWALGNFIPTPDCPSPNFPTNGNVLDKSLNGSFKEDPNNDLLDDLIPNIIENFGNNSDGDHEFDLDPFDHVNRRNKTLLNNKNPFGKIKDICSSEGGSSDEEDEDTKPGGSLLNHISSSSSPIRNHNQVSSAPSKNGLSSEKNKTKSDTTPTSKKQSKHFGKKAITPLSEKKSKKSQKAKIESDNEEEFVDVEYLTPEKLEAREEHNVDIIKNNKSAVTKLDFSDYETTPKQKELENNVCSRKNSATEEKNSKKNEKRKYVKSENKNSGKSAKDVTKSDKNSKKNSSNKTKEREKHKDKKRNENKENKENEKIIRVVI</sequence>
<reference evidence="3 4" key="1">
    <citation type="submission" date="2022-12" db="EMBL/GenBank/DDBJ databases">
        <title>Chromosome-level genome of Tegillarca granosa.</title>
        <authorList>
            <person name="Kim J."/>
        </authorList>
    </citation>
    <scope>NUCLEOTIDE SEQUENCE [LARGE SCALE GENOMIC DNA]</scope>
    <source>
        <strain evidence="3">Teg-2019</strain>
        <tissue evidence="3">Adductor muscle</tissue>
    </source>
</reference>
<feature type="compositionally biased region" description="Basic and acidic residues" evidence="2">
    <location>
        <begin position="817"/>
        <end position="846"/>
    </location>
</feature>
<gene>
    <name evidence="3" type="ORF">KUTeg_025049</name>
</gene>
<feature type="compositionally biased region" description="Basic and acidic residues" evidence="2">
    <location>
        <begin position="205"/>
        <end position="219"/>
    </location>
</feature>
<feature type="compositionally biased region" description="Low complexity" evidence="2">
    <location>
        <begin position="471"/>
        <end position="489"/>
    </location>
</feature>
<feature type="compositionally biased region" description="Basic and acidic residues" evidence="2">
    <location>
        <begin position="726"/>
        <end position="737"/>
    </location>
</feature>